<dbReference type="GO" id="GO:0005737">
    <property type="term" value="C:cytoplasm"/>
    <property type="evidence" value="ECO:0007669"/>
    <property type="project" value="TreeGrafter"/>
</dbReference>
<dbReference type="GO" id="GO:0005730">
    <property type="term" value="C:nucleolus"/>
    <property type="evidence" value="ECO:0007669"/>
    <property type="project" value="TreeGrafter"/>
</dbReference>
<feature type="compositionally biased region" description="Basic and acidic residues" evidence="5">
    <location>
        <begin position="245"/>
        <end position="297"/>
    </location>
</feature>
<dbReference type="Pfam" id="PF03467">
    <property type="entry name" value="Smg4_UPF3"/>
    <property type="match status" value="1"/>
</dbReference>
<feature type="compositionally biased region" description="Basic and acidic residues" evidence="5">
    <location>
        <begin position="437"/>
        <end position="460"/>
    </location>
</feature>
<comment type="similarity">
    <text evidence="2">Belongs to the RENT3 family.</text>
</comment>
<feature type="compositionally biased region" description="Polar residues" evidence="5">
    <location>
        <begin position="324"/>
        <end position="333"/>
    </location>
</feature>
<keyword evidence="8" id="KW-1185">Reference proteome</keyword>
<comment type="caution">
    <text evidence="7">The sequence shown here is derived from an EMBL/GenBank/DDBJ whole genome shotgun (WGS) entry which is preliminary data.</text>
</comment>
<dbReference type="OrthoDB" id="18087at2759"/>
<dbReference type="GO" id="GO:0003729">
    <property type="term" value="F:mRNA binding"/>
    <property type="evidence" value="ECO:0007669"/>
    <property type="project" value="TreeGrafter"/>
</dbReference>
<evidence type="ECO:0000313" key="7">
    <source>
        <dbReference type="EMBL" id="CAH1994489.1"/>
    </source>
</evidence>
<dbReference type="PANTHER" id="PTHR13112">
    <property type="entry name" value="UPF3 REGULATOR OF NONSENSE TRANSCRIPTS-LIKE PROTEIN"/>
    <property type="match status" value="1"/>
</dbReference>
<feature type="region of interest" description="Disordered" evidence="5">
    <location>
        <begin position="190"/>
        <end position="230"/>
    </location>
</feature>
<evidence type="ECO:0000256" key="3">
    <source>
        <dbReference type="ARBA" id="ARBA00023161"/>
    </source>
</evidence>
<evidence type="ECO:0000313" key="8">
    <source>
        <dbReference type="Proteomes" id="UP001152888"/>
    </source>
</evidence>
<feature type="domain" description="UPF3" evidence="6">
    <location>
        <begin position="18"/>
        <end position="174"/>
    </location>
</feature>
<keyword evidence="3" id="KW-0866">Nonsense-mediated mRNA decay</keyword>
<dbReference type="Proteomes" id="UP001152888">
    <property type="component" value="Unassembled WGS sequence"/>
</dbReference>
<evidence type="ECO:0000259" key="6">
    <source>
        <dbReference type="Pfam" id="PF03467"/>
    </source>
</evidence>
<feature type="region of interest" description="Disordered" evidence="5">
    <location>
        <begin position="245"/>
        <end position="460"/>
    </location>
</feature>
<dbReference type="GO" id="GO:0045727">
    <property type="term" value="P:positive regulation of translation"/>
    <property type="evidence" value="ECO:0007669"/>
    <property type="project" value="TreeGrafter"/>
</dbReference>
<dbReference type="InterPro" id="IPR035979">
    <property type="entry name" value="RBD_domain_sf"/>
</dbReference>
<dbReference type="Gene3D" id="3.30.70.330">
    <property type="match status" value="1"/>
</dbReference>
<feature type="compositionally biased region" description="Basic and acidic residues" evidence="5">
    <location>
        <begin position="304"/>
        <end position="323"/>
    </location>
</feature>
<dbReference type="InterPro" id="IPR005120">
    <property type="entry name" value="UPF3_dom"/>
</dbReference>
<sequence>MTLPEGERKMDKKEKPFTKVIVRRLPPSIDQATFLHQVSPVPDYNCIYTVKGDSSLGEYAFSRIYINFCHPEDVYSFKERFDNYVFLDNKGHEYPAVVEFAPFQKIPKKRGKARTDPKCGTIESDPAYVQFIELLNKPVEPDEKPEYSLQLTSDKKNETSITTPLLEFIKNKRAQRMKIREIRREERKRKEFDKRRERFDERKKHPDDNFSNRRDKSAGKDDKVEGNDYKEAKFEKEKDDKFYYRGKDRKYQEHRKYEDRSKEIKPRYPKKEYLENKEVKDRDFRPKFGYKKDEVKQFPKKVKKYSEKREERKMVAQRAEQDKSAQSANTSLTEVLEGTEETPTKPSEMELKTEATSAENKTEQPEKPSTVSSEPAQNKKEVESPREKSATDTESKENSQKDGTKDKEPAESHSQRRIRNKDRPTIAIYRPGMLSKRKQETDTTDKNCNKNESKSEGSKN</sequence>
<dbReference type="SUPFAM" id="SSF54928">
    <property type="entry name" value="RNA-binding domain, RBD"/>
    <property type="match status" value="1"/>
</dbReference>
<gene>
    <name evidence="7" type="ORF">ACAOBT_LOCUS22152</name>
</gene>
<protein>
    <recommendedName>
        <fullName evidence="6">UPF3 domain-containing protein</fullName>
    </recommendedName>
</protein>
<comment type="subcellular location">
    <subcellularLocation>
        <location evidence="1">Nucleus</location>
    </subcellularLocation>
</comment>
<evidence type="ECO:0000256" key="5">
    <source>
        <dbReference type="SAM" id="MobiDB-lite"/>
    </source>
</evidence>
<name>A0A9P0PQ73_ACAOB</name>
<dbReference type="InterPro" id="IPR039722">
    <property type="entry name" value="Upf3"/>
</dbReference>
<reference evidence="7" key="1">
    <citation type="submission" date="2022-03" db="EMBL/GenBank/DDBJ databases">
        <authorList>
            <person name="Sayadi A."/>
        </authorList>
    </citation>
    <scope>NUCLEOTIDE SEQUENCE</scope>
</reference>
<dbReference type="FunFam" id="3.30.70.330:FF:000717">
    <property type="entry name" value="regulator of nonsense transcripts 3B"/>
    <property type="match status" value="1"/>
</dbReference>
<evidence type="ECO:0000256" key="2">
    <source>
        <dbReference type="ARBA" id="ARBA00005991"/>
    </source>
</evidence>
<dbReference type="InterPro" id="IPR012677">
    <property type="entry name" value="Nucleotide-bd_a/b_plait_sf"/>
</dbReference>
<evidence type="ECO:0000256" key="4">
    <source>
        <dbReference type="ARBA" id="ARBA00023242"/>
    </source>
</evidence>
<dbReference type="AlphaFoldDB" id="A0A9P0PQ73"/>
<evidence type="ECO:0000256" key="1">
    <source>
        <dbReference type="ARBA" id="ARBA00004123"/>
    </source>
</evidence>
<organism evidence="7 8">
    <name type="scientific">Acanthoscelides obtectus</name>
    <name type="common">Bean weevil</name>
    <name type="synonym">Bruchus obtectus</name>
    <dbReference type="NCBI Taxonomy" id="200917"/>
    <lineage>
        <taxon>Eukaryota</taxon>
        <taxon>Metazoa</taxon>
        <taxon>Ecdysozoa</taxon>
        <taxon>Arthropoda</taxon>
        <taxon>Hexapoda</taxon>
        <taxon>Insecta</taxon>
        <taxon>Pterygota</taxon>
        <taxon>Neoptera</taxon>
        <taxon>Endopterygota</taxon>
        <taxon>Coleoptera</taxon>
        <taxon>Polyphaga</taxon>
        <taxon>Cucujiformia</taxon>
        <taxon>Chrysomeloidea</taxon>
        <taxon>Chrysomelidae</taxon>
        <taxon>Bruchinae</taxon>
        <taxon>Bruchini</taxon>
        <taxon>Acanthoscelides</taxon>
    </lineage>
</organism>
<accession>A0A9P0PQ73</accession>
<dbReference type="PANTHER" id="PTHR13112:SF0">
    <property type="entry name" value="FI21285P1"/>
    <property type="match status" value="1"/>
</dbReference>
<dbReference type="EMBL" id="CAKOFQ010007201">
    <property type="protein sequence ID" value="CAH1994489.1"/>
    <property type="molecule type" value="Genomic_DNA"/>
</dbReference>
<feature type="compositionally biased region" description="Polar residues" evidence="5">
    <location>
        <begin position="367"/>
        <end position="376"/>
    </location>
</feature>
<proteinExistence type="inferred from homology"/>
<feature type="compositionally biased region" description="Basic and acidic residues" evidence="5">
    <location>
        <begin position="377"/>
        <end position="414"/>
    </location>
</feature>
<keyword evidence="4" id="KW-0539">Nucleus</keyword>
<dbReference type="GO" id="GO:0000184">
    <property type="term" value="P:nuclear-transcribed mRNA catabolic process, nonsense-mediated decay"/>
    <property type="evidence" value="ECO:0007669"/>
    <property type="project" value="UniProtKB-KW"/>
</dbReference>